<sequence length="361" mass="42732">MPGRRNRFRKNNKNKKQKTSDNTDYSIEINKEVIYVPQEMENEKKESKFKFFEKSKDKKTDNLIEKLQELTDDIKNKSLKQQNKVEEDAEYLEKKAKEDALKHSNDVKKLVIEKVTENANELKDLILFRKKINIKENLKEDLQHIKETLIEKIKDYIEDMSEEIIEKINENVLEIKAIIFGKNLNQKEEKEEENKSKTFDNLIENLKSFSTKFEENKEEIVEKKETVKMQEIIVKKEKLANELSIDQNLKVIEPNEELILTWPIPANRGKKDRYIIFTNINNSDEIFVEVKVDGKFGSIKSRYNIAGHASLLMEKQWTNTLKIKILNNKLYLSNSYNSINLKINDKKIDIIKTNLFNAKWL</sequence>
<name>A0A381TMW2_9ZZZZ</name>
<proteinExistence type="predicted"/>
<evidence type="ECO:0000313" key="2">
    <source>
        <dbReference type="EMBL" id="SVA17400.1"/>
    </source>
</evidence>
<dbReference type="EMBL" id="UINC01004864">
    <property type="protein sequence ID" value="SVA17400.1"/>
    <property type="molecule type" value="Genomic_DNA"/>
</dbReference>
<feature type="compositionally biased region" description="Basic residues" evidence="1">
    <location>
        <begin position="1"/>
        <end position="17"/>
    </location>
</feature>
<reference evidence="2" key="1">
    <citation type="submission" date="2018-05" db="EMBL/GenBank/DDBJ databases">
        <authorList>
            <person name="Lanie J.A."/>
            <person name="Ng W.-L."/>
            <person name="Kazmierczak K.M."/>
            <person name="Andrzejewski T.M."/>
            <person name="Davidsen T.M."/>
            <person name="Wayne K.J."/>
            <person name="Tettelin H."/>
            <person name="Glass J.I."/>
            <person name="Rusch D."/>
            <person name="Podicherti R."/>
            <person name="Tsui H.-C.T."/>
            <person name="Winkler M.E."/>
        </authorList>
    </citation>
    <scope>NUCLEOTIDE SEQUENCE</scope>
</reference>
<dbReference type="AlphaFoldDB" id="A0A381TMW2"/>
<gene>
    <name evidence="2" type="ORF">METZ01_LOCUS70254</name>
</gene>
<protein>
    <submittedName>
        <fullName evidence="2">Uncharacterized protein</fullName>
    </submittedName>
</protein>
<accession>A0A381TMW2</accession>
<feature type="region of interest" description="Disordered" evidence="1">
    <location>
        <begin position="1"/>
        <end position="24"/>
    </location>
</feature>
<organism evidence="2">
    <name type="scientific">marine metagenome</name>
    <dbReference type="NCBI Taxonomy" id="408172"/>
    <lineage>
        <taxon>unclassified sequences</taxon>
        <taxon>metagenomes</taxon>
        <taxon>ecological metagenomes</taxon>
    </lineage>
</organism>
<evidence type="ECO:0000256" key="1">
    <source>
        <dbReference type="SAM" id="MobiDB-lite"/>
    </source>
</evidence>